<feature type="transmembrane region" description="Helical" evidence="1">
    <location>
        <begin position="79"/>
        <end position="103"/>
    </location>
</feature>
<feature type="transmembrane region" description="Helical" evidence="1">
    <location>
        <begin position="146"/>
        <end position="171"/>
    </location>
</feature>
<sequence length="179" mass="19709">MTENQSFVTERGPSVGSVALKWGFIFALIGVIFSLILMVSGLAENRWISSLAYLILIAGIVIGMKNFKEQNHGYMSYGQGLGLGSIISAIFGFLSGTFSWLYIEFVDPSYMTRIFEKQREEMIRKGLSDEQIDAGMAMAENFQGPVAMILGATVITLIVGFILSLIISAVMKNARPEFE</sequence>
<protein>
    <submittedName>
        <fullName evidence="2">DUF4199 domain-containing protein</fullName>
    </submittedName>
</protein>
<feature type="transmembrane region" description="Helical" evidence="1">
    <location>
        <begin position="20"/>
        <end position="41"/>
    </location>
</feature>
<evidence type="ECO:0000313" key="2">
    <source>
        <dbReference type="EMBL" id="RIJ34129.1"/>
    </source>
</evidence>
<keyword evidence="1" id="KW-0472">Membrane</keyword>
<feature type="transmembrane region" description="Helical" evidence="1">
    <location>
        <begin position="47"/>
        <end position="67"/>
    </location>
</feature>
<dbReference type="Pfam" id="PF13858">
    <property type="entry name" value="DUF4199"/>
    <property type="match status" value="1"/>
</dbReference>
<dbReference type="RefSeq" id="WP_119433539.1">
    <property type="nucleotide sequence ID" value="NZ_QWGE01000006.1"/>
</dbReference>
<evidence type="ECO:0000313" key="3">
    <source>
        <dbReference type="Proteomes" id="UP000266005"/>
    </source>
</evidence>
<keyword evidence="3" id="KW-1185">Reference proteome</keyword>
<dbReference type="InterPro" id="IPR025250">
    <property type="entry name" value="DUF4199"/>
</dbReference>
<name>A0A399RVS0_9BACT</name>
<proteinExistence type="predicted"/>
<dbReference type="EMBL" id="QWGE01000006">
    <property type="protein sequence ID" value="RIJ34129.1"/>
    <property type="molecule type" value="Genomic_DNA"/>
</dbReference>
<gene>
    <name evidence="2" type="ORF">D1627_17395</name>
</gene>
<keyword evidence="1" id="KW-0812">Transmembrane</keyword>
<reference evidence="3" key="1">
    <citation type="submission" date="2018-08" db="EMBL/GenBank/DDBJ databases">
        <title>Mucilaginibacter sp. MYSH2.</title>
        <authorList>
            <person name="Seo T."/>
        </authorList>
    </citation>
    <scope>NUCLEOTIDE SEQUENCE [LARGE SCALE GENOMIC DNA]</scope>
    <source>
        <strain evidence="3">KIRAN</strain>
    </source>
</reference>
<dbReference type="OrthoDB" id="1122768at2"/>
<comment type="caution">
    <text evidence="2">The sequence shown here is derived from an EMBL/GenBank/DDBJ whole genome shotgun (WGS) entry which is preliminary data.</text>
</comment>
<evidence type="ECO:0000256" key="1">
    <source>
        <dbReference type="SAM" id="Phobius"/>
    </source>
</evidence>
<dbReference type="Proteomes" id="UP000266005">
    <property type="component" value="Unassembled WGS sequence"/>
</dbReference>
<organism evidence="2 3">
    <name type="scientific">Pontibacter oryzae</name>
    <dbReference type="NCBI Taxonomy" id="2304593"/>
    <lineage>
        <taxon>Bacteria</taxon>
        <taxon>Pseudomonadati</taxon>
        <taxon>Bacteroidota</taxon>
        <taxon>Cytophagia</taxon>
        <taxon>Cytophagales</taxon>
        <taxon>Hymenobacteraceae</taxon>
        <taxon>Pontibacter</taxon>
    </lineage>
</organism>
<accession>A0A399RVS0</accession>
<keyword evidence="1" id="KW-1133">Transmembrane helix</keyword>
<dbReference type="AlphaFoldDB" id="A0A399RVS0"/>